<accession>A0ABR8TSQ1</accession>
<keyword evidence="2" id="KW-0808">Transferase</keyword>
<sequence>MLTDFYDSVYDFDHDAAGALRLDAPFAPSGERQATKMLELAGVGEDDLLYDLGCGDGQIIVIAARDFGARAVGVELDPQRLEEARQHARWNGVRHKLTLLEENLFTVDISKATVVTLYLLPEINLTLRPRLLRELAPGTRIVSHAFDMGEWKPDEVVDGRGAKFFLWIVPAAVAGTWQWKTPDGRICRVELEQEYQQVSGRAWIDEQPAWLQSASLVGTRLELTIQAEDAASPQSFVSHFIDGRLVPRAG</sequence>
<dbReference type="EMBL" id="JACSQG010000013">
    <property type="protein sequence ID" value="MBD7978801.1"/>
    <property type="molecule type" value="Genomic_DNA"/>
</dbReference>
<dbReference type="Gene3D" id="3.40.50.150">
    <property type="entry name" value="Vaccinia Virus protein VP39"/>
    <property type="match status" value="1"/>
</dbReference>
<protein>
    <submittedName>
        <fullName evidence="5">Class I SAM-dependent methyltransferase</fullName>
    </submittedName>
</protein>
<evidence type="ECO:0000256" key="2">
    <source>
        <dbReference type="ARBA" id="ARBA00022679"/>
    </source>
</evidence>
<proteinExistence type="predicted"/>
<dbReference type="Proteomes" id="UP000611945">
    <property type="component" value="Unassembled WGS sequence"/>
</dbReference>
<dbReference type="SUPFAM" id="SSF53335">
    <property type="entry name" value="S-adenosyl-L-methionine-dependent methyltransferases"/>
    <property type="match status" value="1"/>
</dbReference>
<keyword evidence="1 5" id="KW-0489">Methyltransferase</keyword>
<keyword evidence="3" id="KW-0949">S-adenosyl-L-methionine</keyword>
<evidence type="ECO:0000256" key="3">
    <source>
        <dbReference type="ARBA" id="ARBA00022691"/>
    </source>
</evidence>
<organism evidence="5 6">
    <name type="scientific">Serpens gallinarum</name>
    <dbReference type="NCBI Taxonomy" id="2763075"/>
    <lineage>
        <taxon>Bacteria</taxon>
        <taxon>Pseudomonadati</taxon>
        <taxon>Pseudomonadota</taxon>
        <taxon>Gammaproteobacteria</taxon>
        <taxon>Pseudomonadales</taxon>
        <taxon>Pseudomonadaceae</taxon>
        <taxon>Pseudomonas</taxon>
    </lineage>
</organism>
<dbReference type="Pfam" id="PF13649">
    <property type="entry name" value="Methyltransf_25"/>
    <property type="match status" value="1"/>
</dbReference>
<evidence type="ECO:0000259" key="4">
    <source>
        <dbReference type="Pfam" id="PF13649"/>
    </source>
</evidence>
<dbReference type="PANTHER" id="PTHR13610:SF11">
    <property type="entry name" value="METHYLTRANSFERASE DOMAIN-CONTAINING PROTEIN"/>
    <property type="match status" value="1"/>
</dbReference>
<comment type="caution">
    <text evidence="5">The sequence shown here is derived from an EMBL/GenBank/DDBJ whole genome shotgun (WGS) entry which is preliminary data.</text>
</comment>
<dbReference type="GO" id="GO:0032259">
    <property type="term" value="P:methylation"/>
    <property type="evidence" value="ECO:0007669"/>
    <property type="project" value="UniProtKB-KW"/>
</dbReference>
<dbReference type="PANTHER" id="PTHR13610">
    <property type="entry name" value="METHYLTRANSFERASE DOMAIN-CONTAINING PROTEIN"/>
    <property type="match status" value="1"/>
</dbReference>
<name>A0ABR8TSQ1_9PSED</name>
<dbReference type="RefSeq" id="WP_251837591.1">
    <property type="nucleotide sequence ID" value="NZ_JACSQG010000013.1"/>
</dbReference>
<dbReference type="InterPro" id="IPR029063">
    <property type="entry name" value="SAM-dependent_MTases_sf"/>
</dbReference>
<evidence type="ECO:0000313" key="6">
    <source>
        <dbReference type="Proteomes" id="UP000611945"/>
    </source>
</evidence>
<dbReference type="InterPro" id="IPR041698">
    <property type="entry name" value="Methyltransf_25"/>
</dbReference>
<evidence type="ECO:0000256" key="1">
    <source>
        <dbReference type="ARBA" id="ARBA00022603"/>
    </source>
</evidence>
<keyword evidence="6" id="KW-1185">Reference proteome</keyword>
<dbReference type="GO" id="GO:0008168">
    <property type="term" value="F:methyltransferase activity"/>
    <property type="evidence" value="ECO:0007669"/>
    <property type="project" value="UniProtKB-KW"/>
</dbReference>
<feature type="domain" description="Methyltransferase" evidence="4">
    <location>
        <begin position="51"/>
        <end position="134"/>
    </location>
</feature>
<evidence type="ECO:0000313" key="5">
    <source>
        <dbReference type="EMBL" id="MBD7978801.1"/>
    </source>
</evidence>
<dbReference type="InterPro" id="IPR026170">
    <property type="entry name" value="FAM173A/B"/>
</dbReference>
<dbReference type="CDD" id="cd02440">
    <property type="entry name" value="AdoMet_MTases"/>
    <property type="match status" value="1"/>
</dbReference>
<reference evidence="5 6" key="1">
    <citation type="submission" date="2020-08" db="EMBL/GenBank/DDBJ databases">
        <title>A Genomic Blueprint of the Chicken Gut Microbiome.</title>
        <authorList>
            <person name="Gilroy R."/>
            <person name="Ravi A."/>
            <person name="Getino M."/>
            <person name="Pursley I."/>
            <person name="Horton D.L."/>
            <person name="Alikhan N.-F."/>
            <person name="Baker D."/>
            <person name="Gharbi K."/>
            <person name="Hall N."/>
            <person name="Watson M."/>
            <person name="Adriaenssens E.M."/>
            <person name="Foster-Nyarko E."/>
            <person name="Jarju S."/>
            <person name="Secka A."/>
            <person name="Antonio M."/>
            <person name="Oren A."/>
            <person name="Chaudhuri R."/>
            <person name="La Ragione R.M."/>
            <person name="Hildebrand F."/>
            <person name="Pallen M.J."/>
        </authorList>
    </citation>
    <scope>NUCLEOTIDE SEQUENCE [LARGE SCALE GENOMIC DNA]</scope>
    <source>
        <strain evidence="5 6">Sa2CUA2</strain>
    </source>
</reference>
<gene>
    <name evidence="5" type="ORF">H9642_16590</name>
</gene>